<organism evidence="2 3">
    <name type="scientific">Vibrio phage vB_VpaS_KF6</name>
    <dbReference type="NCBI Taxonomy" id="2041477"/>
    <lineage>
        <taxon>Viruses</taxon>
        <taxon>Duplodnaviria</taxon>
        <taxon>Heunggongvirae</taxon>
        <taxon>Uroviricota</taxon>
        <taxon>Caudoviricetes</taxon>
        <taxon>Mardecavirus</taxon>
        <taxon>Mardecavirus SSP002</taxon>
    </lineage>
</organism>
<evidence type="ECO:0000313" key="3">
    <source>
        <dbReference type="Proteomes" id="UP000259921"/>
    </source>
</evidence>
<protein>
    <submittedName>
        <fullName evidence="2">Tail assembly protein</fullName>
    </submittedName>
</protein>
<sequence length="80" mass="8698">MAVQLLWYAVILIVSVIVSVALAPKPPKPDSPQTKDINAPTASENEFIPVAFGTTWLQKPNVCWYGNTGTDEIRKSGGKK</sequence>
<keyword evidence="1" id="KW-0472">Membrane</keyword>
<accession>A0A384WK63</accession>
<keyword evidence="1" id="KW-1133">Transmembrane helix</keyword>
<feature type="transmembrane region" description="Helical" evidence="1">
    <location>
        <begin position="6"/>
        <end position="23"/>
    </location>
</feature>
<keyword evidence="1" id="KW-0812">Transmembrane</keyword>
<evidence type="ECO:0000256" key="1">
    <source>
        <dbReference type="SAM" id="Phobius"/>
    </source>
</evidence>
<proteinExistence type="predicted"/>
<reference evidence="2 3" key="1">
    <citation type="submission" date="2017-08" db="EMBL/GenBank/DDBJ databases">
        <title>Complete genome sequence of bacteriophage vB_VpaS_KF6.</title>
        <authorList>
            <person name="Yu J."/>
            <person name="Kwak S.-J."/>
            <person name="Lim J.-A."/>
            <person name="Chang H.-J."/>
        </authorList>
    </citation>
    <scope>NUCLEOTIDE SEQUENCE [LARGE SCALE GENOMIC DNA]</scope>
</reference>
<gene>
    <name evidence="2" type="ORF">KF6_042</name>
</gene>
<dbReference type="Proteomes" id="UP000259921">
    <property type="component" value="Segment"/>
</dbReference>
<evidence type="ECO:0000313" key="2">
    <source>
        <dbReference type="EMBL" id="ATI19450.1"/>
    </source>
</evidence>
<name>A0A384WK63_9CAUD</name>
<dbReference type="EMBL" id="MF754116">
    <property type="protein sequence ID" value="ATI19450.1"/>
    <property type="molecule type" value="Genomic_DNA"/>
</dbReference>